<dbReference type="Gene3D" id="2.60.40.10">
    <property type="entry name" value="Immunoglobulins"/>
    <property type="match status" value="3"/>
</dbReference>
<dbReference type="InterPro" id="IPR013783">
    <property type="entry name" value="Ig-like_fold"/>
</dbReference>
<gene>
    <name evidence="4" type="ORF">PoB_006016200</name>
</gene>
<dbReference type="PROSITE" id="PS51257">
    <property type="entry name" value="PROKAR_LIPOPROTEIN"/>
    <property type="match status" value="1"/>
</dbReference>
<feature type="region of interest" description="Disordered" evidence="1">
    <location>
        <begin position="340"/>
        <end position="375"/>
    </location>
</feature>
<feature type="compositionally biased region" description="Basic and acidic residues" evidence="1">
    <location>
        <begin position="344"/>
        <end position="369"/>
    </location>
</feature>
<evidence type="ECO:0000259" key="3">
    <source>
        <dbReference type="PROSITE" id="PS50835"/>
    </source>
</evidence>
<evidence type="ECO:0000256" key="1">
    <source>
        <dbReference type="SAM" id="MobiDB-lite"/>
    </source>
</evidence>
<dbReference type="PROSITE" id="PS50835">
    <property type="entry name" value="IG_LIKE"/>
    <property type="match status" value="1"/>
</dbReference>
<proteinExistence type="predicted"/>
<feature type="domain" description="Ig-like" evidence="3">
    <location>
        <begin position="60"/>
        <end position="133"/>
    </location>
</feature>
<dbReference type="InterPro" id="IPR036116">
    <property type="entry name" value="FN3_sf"/>
</dbReference>
<keyword evidence="4" id="KW-0675">Receptor</keyword>
<dbReference type="InterPro" id="IPR007110">
    <property type="entry name" value="Ig-like_dom"/>
</dbReference>
<comment type="caution">
    <text evidence="4">The sequence shown here is derived from an EMBL/GenBank/DDBJ whole genome shotgun (WGS) entry which is preliminary data.</text>
</comment>
<keyword evidence="5" id="KW-1185">Reference proteome</keyword>
<dbReference type="SUPFAM" id="SSF49265">
    <property type="entry name" value="Fibronectin type III"/>
    <property type="match status" value="1"/>
</dbReference>
<dbReference type="Proteomes" id="UP000735302">
    <property type="component" value="Unassembled WGS sequence"/>
</dbReference>
<evidence type="ECO:0000313" key="5">
    <source>
        <dbReference type="Proteomes" id="UP000735302"/>
    </source>
</evidence>
<name>A0AAV4CP71_9GAST</name>
<evidence type="ECO:0000313" key="4">
    <source>
        <dbReference type="EMBL" id="GFO33657.1"/>
    </source>
</evidence>
<sequence>MAQIRHRHGLNAALSQHHLCFILLLSACNSGVCSGLSDFLTELQNTLSGAITGKTYIYVGSTLELTCTLSDQWAGSWTSQQLNFFVSQPLNFQVPAREECIPAKYVRIVDSSSATLRLHHVSLKNSGQYSCSAGQTSCEREDLIGIADDVNVEYAPHNVTNFKCVVRDWTESMKCTWDHPVEYVNWNHVAVTLKSATVFSKTSVSCPHLTLISCTWRNVKEFTAAYIYVLEVNVTNIVTKDKAQKVFTIKTLENVKPSAVENLVIKSAENMDGCLNITWTHRKIYRRKIFRIRRRAVGNTNFTVLRDDLSNSSFVTCGYGPMTQHVFAIDCRPSGRHGFWSDPRLQEQREKRHDNDKSKLEEKSKRIQKEAQQSSRDIGQHGKVLTCNEIWHMASLRIGFLIPALYDLLSSNATDHFISSCKIALSQGGSCDDTTEFFKIFIQQYVKQKVCQLNQRP</sequence>
<protein>
    <submittedName>
        <fullName evidence="4">Interleukin-6 receptor subunit beta</fullName>
    </submittedName>
</protein>
<organism evidence="4 5">
    <name type="scientific">Plakobranchus ocellatus</name>
    <dbReference type="NCBI Taxonomy" id="259542"/>
    <lineage>
        <taxon>Eukaryota</taxon>
        <taxon>Metazoa</taxon>
        <taxon>Spiralia</taxon>
        <taxon>Lophotrochozoa</taxon>
        <taxon>Mollusca</taxon>
        <taxon>Gastropoda</taxon>
        <taxon>Heterobranchia</taxon>
        <taxon>Euthyneura</taxon>
        <taxon>Panpulmonata</taxon>
        <taxon>Sacoglossa</taxon>
        <taxon>Placobranchoidea</taxon>
        <taxon>Plakobranchidae</taxon>
        <taxon>Plakobranchus</taxon>
    </lineage>
</organism>
<feature type="signal peptide" evidence="2">
    <location>
        <begin position="1"/>
        <end position="35"/>
    </location>
</feature>
<reference evidence="4 5" key="1">
    <citation type="journal article" date="2021" name="Elife">
        <title>Chloroplast acquisition without the gene transfer in kleptoplastic sea slugs, Plakobranchus ocellatus.</title>
        <authorList>
            <person name="Maeda T."/>
            <person name="Takahashi S."/>
            <person name="Yoshida T."/>
            <person name="Shimamura S."/>
            <person name="Takaki Y."/>
            <person name="Nagai Y."/>
            <person name="Toyoda A."/>
            <person name="Suzuki Y."/>
            <person name="Arimoto A."/>
            <person name="Ishii H."/>
            <person name="Satoh N."/>
            <person name="Nishiyama T."/>
            <person name="Hasebe M."/>
            <person name="Maruyama T."/>
            <person name="Minagawa J."/>
            <person name="Obokata J."/>
            <person name="Shigenobu S."/>
        </authorList>
    </citation>
    <scope>NUCLEOTIDE SEQUENCE [LARGE SCALE GENOMIC DNA]</scope>
</reference>
<keyword evidence="2" id="KW-0732">Signal</keyword>
<dbReference type="SUPFAM" id="SSF48726">
    <property type="entry name" value="Immunoglobulin"/>
    <property type="match status" value="1"/>
</dbReference>
<evidence type="ECO:0000256" key="2">
    <source>
        <dbReference type="SAM" id="SignalP"/>
    </source>
</evidence>
<dbReference type="AlphaFoldDB" id="A0AAV4CP71"/>
<dbReference type="InterPro" id="IPR036179">
    <property type="entry name" value="Ig-like_dom_sf"/>
</dbReference>
<feature type="chain" id="PRO_5043752636" evidence="2">
    <location>
        <begin position="36"/>
        <end position="457"/>
    </location>
</feature>
<accession>A0AAV4CP71</accession>
<dbReference type="EMBL" id="BLXT01006818">
    <property type="protein sequence ID" value="GFO33657.1"/>
    <property type="molecule type" value="Genomic_DNA"/>
</dbReference>